<evidence type="ECO:0000256" key="1">
    <source>
        <dbReference type="ARBA" id="ARBA00006774"/>
    </source>
</evidence>
<dbReference type="InterPro" id="IPR016117">
    <property type="entry name" value="ArgJ-like_dom_sf"/>
</dbReference>
<evidence type="ECO:0000313" key="7">
    <source>
        <dbReference type="EMBL" id="ETX03797.1"/>
    </source>
</evidence>
<dbReference type="GO" id="GO:0005737">
    <property type="term" value="C:cytoplasm"/>
    <property type="evidence" value="ECO:0007669"/>
    <property type="project" value="UniProtKB-SubCell"/>
</dbReference>
<dbReference type="InterPro" id="IPR002813">
    <property type="entry name" value="Arg_biosynth_ArgJ"/>
</dbReference>
<sequence>MQPYMYSDLGIAITPGPGPNTSDDLVSFNLSDTNEPVTIANDLTYQPAGLRTCAAALGIKAGGKLDFTVMTLPQPGPAAAVFSQSRCPSDTTLRGRECLANGQLQAVAIGSGNANIFTPDSTSAVDRLVTLLEREFGIDAPQILLSLTGRIGVPLPMQCFETGIPHLAKTLCEQNLDAASQAILTSDTGPKTGSVALGDVVLAGIAKGAGMVEPNMATILVYLFTNAQLDHALLQDMLHHAVNASFNRLSIDAETSPSDTVALLSTATTPLPPRQIAHFRQALTALCVKLARDMASQGEGVTKCIEATVNSPLGLPHAERLAKQVINSTLVKAAVYGARLNWGPIVSAIGKPVSGHDDPILDRNQIVIRLQGYDVFRCGQTIDVADSQWFEALRTDKTIRINVTLGAGGSLGRAWGCDLSPAYISLNAR</sequence>
<name>W4M2F3_9BACT</name>
<dbReference type="HOGENOM" id="CLU_027172_1_0_7"/>
<feature type="chain" id="PRO_5023346703" description="Arginine biosynthesis bifunctional protein ArgJ beta chain" evidence="6">
    <location>
        <begin position="218"/>
        <end position="429"/>
    </location>
</feature>
<reference evidence="7 8" key="1">
    <citation type="journal article" date="2014" name="Nature">
        <title>An environmental bacterial taxon with a large and distinct metabolic repertoire.</title>
        <authorList>
            <person name="Wilson M.C."/>
            <person name="Mori T."/>
            <person name="Ruckert C."/>
            <person name="Uria A.R."/>
            <person name="Helf M.J."/>
            <person name="Takada K."/>
            <person name="Gernert C."/>
            <person name="Steffens U.A."/>
            <person name="Heycke N."/>
            <person name="Schmitt S."/>
            <person name="Rinke C."/>
            <person name="Helfrich E.J."/>
            <person name="Brachmann A.O."/>
            <person name="Gurgui C."/>
            <person name="Wakimoto T."/>
            <person name="Kracht M."/>
            <person name="Crusemann M."/>
            <person name="Hentschel U."/>
            <person name="Abe I."/>
            <person name="Matsunaga S."/>
            <person name="Kalinowski J."/>
            <person name="Takeyama H."/>
            <person name="Piel J."/>
        </authorList>
    </citation>
    <scope>NUCLEOTIDE SEQUENCE [LARGE SCALE GENOMIC DNA]</scope>
    <source>
        <strain evidence="8">TSY2</strain>
    </source>
</reference>
<dbReference type="MEROPS" id="T05.001"/>
<keyword evidence="6" id="KW-0028">Amino-acid biosynthesis</keyword>
<feature type="active site" description="Nucleophile" evidence="6">
    <location>
        <position position="218"/>
    </location>
</feature>
<feature type="binding site" evidence="6">
    <location>
        <position position="185"/>
    </location>
    <ligand>
        <name>substrate</name>
    </ligand>
</feature>
<dbReference type="UniPathway" id="UPA00068">
    <property type="reaction ID" value="UER00106"/>
</dbReference>
<dbReference type="GO" id="GO:0006592">
    <property type="term" value="P:ornithine biosynthetic process"/>
    <property type="evidence" value="ECO:0007669"/>
    <property type="project" value="TreeGrafter"/>
</dbReference>
<evidence type="ECO:0000256" key="4">
    <source>
        <dbReference type="ARBA" id="ARBA00022813"/>
    </source>
</evidence>
<keyword evidence="6" id="KW-0963">Cytoplasm</keyword>
<proteinExistence type="inferred from homology"/>
<comment type="caution">
    <text evidence="7">The sequence shown here is derived from an EMBL/GenBank/DDBJ whole genome shotgun (WGS) entry which is preliminary data.</text>
</comment>
<dbReference type="GO" id="GO:0006526">
    <property type="term" value="P:L-arginine biosynthetic process"/>
    <property type="evidence" value="ECO:0007669"/>
    <property type="project" value="UniProtKB-UniRule"/>
</dbReference>
<dbReference type="PANTHER" id="PTHR23100:SF0">
    <property type="entry name" value="ARGININE BIOSYNTHESIS BIFUNCTIONAL PROTEIN ARGJ, MITOCHONDRIAL"/>
    <property type="match status" value="1"/>
</dbReference>
<dbReference type="EC" id="2.3.1.1" evidence="6"/>
<feature type="binding site" evidence="6">
    <location>
        <position position="218"/>
    </location>
    <ligand>
        <name>substrate</name>
    </ligand>
</feature>
<comment type="function">
    <text evidence="6">Catalyzes two activities which are involved in the cyclic version of arginine biosynthesis: the synthesis of N-acetylglutamate from glutamate and acetyl-CoA as the acetyl donor, and of ornithine by transacetylation between N(2)-acetylornithine and glutamate.</text>
</comment>
<keyword evidence="8" id="KW-1185">Reference proteome</keyword>
<dbReference type="AlphaFoldDB" id="W4M2F3"/>
<comment type="pathway">
    <text evidence="6">Amino-acid biosynthesis; L-arginine biosynthesis; L-ornithine and N-acetyl-L-glutamate from L-glutamate and N(2)-acetyl-L-ornithine (cyclic): step 1/1.</text>
</comment>
<evidence type="ECO:0000256" key="5">
    <source>
        <dbReference type="ARBA" id="ARBA00023315"/>
    </source>
</evidence>
<dbReference type="Gene3D" id="3.60.70.12">
    <property type="entry name" value="L-amino peptidase D-ALA esterase/amidase"/>
    <property type="match status" value="1"/>
</dbReference>
<evidence type="ECO:0000256" key="2">
    <source>
        <dbReference type="ARBA" id="ARBA00011475"/>
    </source>
</evidence>
<feature type="site" description="Involved in the stabilization of negative charge on the oxyanion by the formation of the oxyanion hole" evidence="6">
    <location>
        <position position="148"/>
    </location>
</feature>
<comment type="catalytic activity">
    <reaction evidence="6">
        <text>L-glutamate + acetyl-CoA = N-acetyl-L-glutamate + CoA + H(+)</text>
        <dbReference type="Rhea" id="RHEA:24292"/>
        <dbReference type="ChEBI" id="CHEBI:15378"/>
        <dbReference type="ChEBI" id="CHEBI:29985"/>
        <dbReference type="ChEBI" id="CHEBI:44337"/>
        <dbReference type="ChEBI" id="CHEBI:57287"/>
        <dbReference type="ChEBI" id="CHEBI:57288"/>
        <dbReference type="EC" id="2.3.1.1"/>
    </reaction>
</comment>
<dbReference type="SUPFAM" id="SSF56266">
    <property type="entry name" value="DmpA/ArgJ-like"/>
    <property type="match status" value="1"/>
</dbReference>
<comment type="subcellular location">
    <subcellularLocation>
        <location evidence="6">Cytoplasm</location>
    </subcellularLocation>
</comment>
<organism evidence="7 8">
    <name type="scientific">Candidatus Entotheonella gemina</name>
    <dbReference type="NCBI Taxonomy" id="1429439"/>
    <lineage>
        <taxon>Bacteria</taxon>
        <taxon>Pseudomonadati</taxon>
        <taxon>Nitrospinota/Tectimicrobiota group</taxon>
        <taxon>Candidatus Tectimicrobiota</taxon>
        <taxon>Candidatus Entotheonellia</taxon>
        <taxon>Candidatus Entotheonellales</taxon>
        <taxon>Candidatus Entotheonellaceae</taxon>
        <taxon>Candidatus Entotheonella</taxon>
    </lineage>
</organism>
<feature type="binding site" evidence="6">
    <location>
        <position position="299"/>
    </location>
    <ligand>
        <name>substrate</name>
    </ligand>
</feature>
<comment type="caution">
    <text evidence="6">Lacks conserved residue(s) required for the propagation of feature annotation.</text>
</comment>
<protein>
    <recommendedName>
        <fullName evidence="6">Arginine biosynthesis bifunctional protein ArgJ</fullName>
    </recommendedName>
    <domain>
        <recommendedName>
            <fullName evidence="6">Glutamate N-acetyltransferase</fullName>
            <ecNumber evidence="6">2.3.1.35</ecNumber>
        </recommendedName>
        <alternativeName>
            <fullName evidence="6">Ornithine acetyltransferase</fullName>
            <shortName evidence="6">OATase</shortName>
        </alternativeName>
        <alternativeName>
            <fullName evidence="6">Ornithine transacetylase</fullName>
        </alternativeName>
    </domain>
    <domain>
        <recommendedName>
            <fullName evidence="6">Amino-acid acetyltransferase</fullName>
            <ecNumber evidence="6">2.3.1.1</ecNumber>
        </recommendedName>
        <alternativeName>
            <fullName evidence="6">N-acetylglutamate synthase</fullName>
            <shortName evidence="6">AGSase</shortName>
        </alternativeName>
    </domain>
    <component>
        <recommendedName>
            <fullName evidence="6">Arginine biosynthesis bifunctional protein ArgJ alpha chain</fullName>
        </recommendedName>
    </component>
    <component>
        <recommendedName>
            <fullName evidence="6">Arginine biosynthesis bifunctional protein ArgJ beta chain</fullName>
        </recommendedName>
    </component>
</protein>
<comment type="catalytic activity">
    <reaction evidence="6">
        <text>N(2)-acetyl-L-ornithine + L-glutamate = N-acetyl-L-glutamate + L-ornithine</text>
        <dbReference type="Rhea" id="RHEA:15349"/>
        <dbReference type="ChEBI" id="CHEBI:29985"/>
        <dbReference type="ChEBI" id="CHEBI:44337"/>
        <dbReference type="ChEBI" id="CHEBI:46911"/>
        <dbReference type="ChEBI" id="CHEBI:57805"/>
        <dbReference type="EC" id="2.3.1.35"/>
    </reaction>
</comment>
<keyword evidence="6" id="KW-0511">Multifunctional enzyme</keyword>
<feature type="site" description="Cleavage; by autolysis" evidence="6">
    <location>
        <begin position="217"/>
        <end position="218"/>
    </location>
</feature>
<feature type="site" description="Involved in the stabilization of negative charge on the oxyanion by the formation of the oxyanion hole" evidence="6">
    <location>
        <position position="149"/>
    </location>
</feature>
<feature type="binding site" evidence="6">
    <location>
        <position position="427"/>
    </location>
    <ligand>
        <name>substrate</name>
    </ligand>
</feature>
<feature type="binding site" evidence="6">
    <location>
        <position position="207"/>
    </location>
    <ligand>
        <name>substrate</name>
    </ligand>
</feature>
<comment type="similarity">
    <text evidence="1 6">Belongs to the ArgJ family.</text>
</comment>
<accession>W4M2F3</accession>
<dbReference type="EMBL" id="AZHX01001386">
    <property type="protein sequence ID" value="ETX03797.1"/>
    <property type="molecule type" value="Genomic_DNA"/>
</dbReference>
<keyword evidence="5 6" id="KW-0012">Acyltransferase</keyword>
<dbReference type="Gene3D" id="3.10.20.340">
    <property type="entry name" value="ArgJ beta chain, C-terminal domain"/>
    <property type="match status" value="1"/>
</dbReference>
<comment type="pathway">
    <text evidence="6">Amino-acid biosynthesis; L-arginine biosynthesis; N(2)-acetyl-L-ornithine from L-glutamate: step 1/4.</text>
</comment>
<dbReference type="Pfam" id="PF01960">
    <property type="entry name" value="ArgJ"/>
    <property type="match status" value="1"/>
</dbReference>
<keyword evidence="6" id="KW-0055">Arginine biosynthesis</keyword>
<dbReference type="Proteomes" id="UP000019140">
    <property type="component" value="Unassembled WGS sequence"/>
</dbReference>
<dbReference type="HAMAP" id="MF_01106">
    <property type="entry name" value="ArgJ"/>
    <property type="match status" value="1"/>
</dbReference>
<dbReference type="PATRIC" id="fig|1429439.4.peg.5500"/>
<gene>
    <name evidence="6" type="primary">argJ</name>
    <name evidence="7" type="ORF">ETSY2_32510</name>
</gene>
<dbReference type="InterPro" id="IPR042195">
    <property type="entry name" value="ArgJ_beta_C"/>
</dbReference>
<dbReference type="PANTHER" id="PTHR23100">
    <property type="entry name" value="ARGININE BIOSYNTHESIS BIFUNCTIONAL PROTEIN ARGJ"/>
    <property type="match status" value="1"/>
</dbReference>
<keyword evidence="4 6" id="KW-0068">Autocatalytic cleavage</keyword>
<feature type="chain" id="PRO_5023346702" description="Arginine biosynthesis bifunctional protein ArgJ alpha chain" evidence="6">
    <location>
        <begin position="1"/>
        <end position="217"/>
    </location>
</feature>
<dbReference type="EC" id="2.3.1.35" evidence="6"/>
<evidence type="ECO:0000313" key="8">
    <source>
        <dbReference type="Proteomes" id="UP000019140"/>
    </source>
</evidence>
<evidence type="ECO:0000256" key="6">
    <source>
        <dbReference type="HAMAP-Rule" id="MF_01106"/>
    </source>
</evidence>
<dbReference type="GO" id="GO:0004358">
    <property type="term" value="F:L-glutamate N-acetyltransferase activity, acting on acetyl-L-ornithine as donor"/>
    <property type="evidence" value="ECO:0007669"/>
    <property type="project" value="UniProtKB-UniRule"/>
</dbReference>
<dbReference type="GO" id="GO:0004042">
    <property type="term" value="F:L-glutamate N-acetyltransferase activity"/>
    <property type="evidence" value="ECO:0007669"/>
    <property type="project" value="UniProtKB-UniRule"/>
</dbReference>
<evidence type="ECO:0000256" key="3">
    <source>
        <dbReference type="ARBA" id="ARBA00022679"/>
    </source>
</evidence>
<comment type="subunit">
    <text evidence="2 6">Heterotetramer of two alpha and two beta chains.</text>
</comment>
<keyword evidence="3 6" id="KW-0808">Transferase</keyword>